<accession>A0A5S4YLQ1</accession>
<gene>
    <name evidence="2" type="ORF">FXV83_19025</name>
</gene>
<keyword evidence="1" id="KW-1133">Transmembrane helix</keyword>
<keyword evidence="1" id="KW-0812">Transmembrane</keyword>
<comment type="caution">
    <text evidence="2">The sequence shown here is derived from an EMBL/GenBank/DDBJ whole genome shotgun (WGS) entry which is preliminary data.</text>
</comment>
<keyword evidence="3" id="KW-1185">Reference proteome</keyword>
<dbReference type="AlphaFoldDB" id="A0A5S4YLQ1"/>
<sequence>MATSDCGPINRAGGQIFENHSFPRTARRFANMAGCAVQNEQLELGMKRILIGLILLAVLGAAGWFSFNLYAKHRATAEVEAAFEQIRKQGGKASHGKIAFDAMSRTLTVEDIAITPGSESQAQIKIAGIKGTGVRFLEETRVSADNVDIAGLELALGEIGPAKLKGSYKIPQLTMRDYAGPLSALKVPTGGSSIDMYRYALERYASVTASSVTAPTLTFTFDGGGGAAGSGDISYSGLAIQNLKRGKIDAMKADRVNFTINVQSVGKADKLTGEISTVAINDIDVTAMAAALDPQKAGDDSYHRAYGQISTGPYVATSTPGIRVQVDGIAIDDIALQPSKFRLAEVLAVLPASDRTSLPTPAQSREMMEKLARFYEGIRVGRIDIGNLSMTTPQATPKLKAIRYRQGELALEGLDAPTPQGQIKMERFALKSFSVANLLRRAAGFSDPGQRPSPDQMLGLFRVLDGAEIKGVVAPFKNTDKLVTIDTLSVDWGQLVGSIPTKAHVVAKMVTPIDPSDPKQLPLIAGGIDKLAIDLDLGAGWTESSNSFVLAPATLDIGGIATAKLRIALGNVPREVFSSDPAQLLGQAARIEAVALEFSVRDNGFVDFAVTQNARGRNVSRDAARQTLVDSVRADRADVAAANPEAGTAVDAIASFIETPGQTLVIKVTPRANVPLMQLMQLFNADPEGTLAQFKIEASTGL</sequence>
<proteinExistence type="predicted"/>
<name>A0A5S4YLQ1_9BRAD</name>
<protein>
    <submittedName>
        <fullName evidence="2">Uncharacterized protein</fullName>
    </submittedName>
</protein>
<dbReference type="Proteomes" id="UP000324797">
    <property type="component" value="Unassembled WGS sequence"/>
</dbReference>
<dbReference type="EMBL" id="VSTH01000057">
    <property type="protein sequence ID" value="TYO65068.1"/>
    <property type="molecule type" value="Genomic_DNA"/>
</dbReference>
<evidence type="ECO:0000313" key="2">
    <source>
        <dbReference type="EMBL" id="TYO65068.1"/>
    </source>
</evidence>
<feature type="transmembrane region" description="Helical" evidence="1">
    <location>
        <begin position="49"/>
        <end position="67"/>
    </location>
</feature>
<organism evidence="2 3">
    <name type="scientific">Bradyrhizobium hipponense</name>
    <dbReference type="NCBI Taxonomy" id="2605638"/>
    <lineage>
        <taxon>Bacteria</taxon>
        <taxon>Pseudomonadati</taxon>
        <taxon>Pseudomonadota</taxon>
        <taxon>Alphaproteobacteria</taxon>
        <taxon>Hyphomicrobiales</taxon>
        <taxon>Nitrobacteraceae</taxon>
        <taxon>Bradyrhizobium</taxon>
    </lineage>
</organism>
<evidence type="ECO:0000313" key="3">
    <source>
        <dbReference type="Proteomes" id="UP000324797"/>
    </source>
</evidence>
<reference evidence="2 3" key="1">
    <citation type="submission" date="2019-08" db="EMBL/GenBank/DDBJ databases">
        <title>Bradyrhizobium hipponensis sp. nov., a rhizobium isolated from a Lupinus angustifolius root nodule in Tunisia.</title>
        <authorList>
            <person name="Off K."/>
            <person name="Rejili M."/>
            <person name="Mars M."/>
            <person name="Brachmann A."/>
            <person name="Marin M."/>
        </authorList>
    </citation>
    <scope>NUCLEOTIDE SEQUENCE [LARGE SCALE GENOMIC DNA]</scope>
    <source>
        <strain evidence="3">aSej3</strain>
    </source>
</reference>
<evidence type="ECO:0000256" key="1">
    <source>
        <dbReference type="SAM" id="Phobius"/>
    </source>
</evidence>
<keyword evidence="1" id="KW-0472">Membrane</keyword>